<sequence length="141" mass="16702">MYKSTLVVIVVLSYAVPLLAWPKFPFHWFKWPWPQPTTPRPNPWQRHNYTVFRPSCSGGNGKYIVCVYPKFCSCPQPTNGGYIRYAEEHIRWFYNNRTKRCESKAGIPGGCNNFENQGHCMWRCEIPLMQKRRRQSATRQK</sequence>
<keyword evidence="1" id="KW-0732">Signal</keyword>
<dbReference type="InterPro" id="IPR002223">
    <property type="entry name" value="Kunitz_BPTI"/>
</dbReference>
<organism evidence="3">
    <name type="scientific">Rhipicephalus zambeziensis</name>
    <dbReference type="NCBI Taxonomy" id="60191"/>
    <lineage>
        <taxon>Eukaryota</taxon>
        <taxon>Metazoa</taxon>
        <taxon>Ecdysozoa</taxon>
        <taxon>Arthropoda</taxon>
        <taxon>Chelicerata</taxon>
        <taxon>Arachnida</taxon>
        <taxon>Acari</taxon>
        <taxon>Parasitiformes</taxon>
        <taxon>Ixodida</taxon>
        <taxon>Ixodoidea</taxon>
        <taxon>Ixodidae</taxon>
        <taxon>Rhipicephalinae</taxon>
        <taxon>Rhipicephalus</taxon>
        <taxon>Rhipicephalus</taxon>
    </lineage>
</organism>
<dbReference type="Gene3D" id="4.10.410.10">
    <property type="entry name" value="Pancreatic trypsin inhibitor Kunitz domain"/>
    <property type="match status" value="1"/>
</dbReference>
<accession>A0A224Y4W3</accession>
<dbReference type="SUPFAM" id="SSF57362">
    <property type="entry name" value="BPTI-like"/>
    <property type="match status" value="1"/>
</dbReference>
<dbReference type="InterPro" id="IPR036880">
    <property type="entry name" value="Kunitz_BPTI_sf"/>
</dbReference>
<dbReference type="EMBL" id="GFPF01000609">
    <property type="protein sequence ID" value="MAA11755.1"/>
    <property type="molecule type" value="Transcribed_RNA"/>
</dbReference>
<name>A0A224Y4W3_9ACAR</name>
<feature type="signal peptide" evidence="1">
    <location>
        <begin position="1"/>
        <end position="20"/>
    </location>
</feature>
<evidence type="ECO:0000256" key="1">
    <source>
        <dbReference type="SAM" id="SignalP"/>
    </source>
</evidence>
<evidence type="ECO:0000313" key="3">
    <source>
        <dbReference type="EMBL" id="MAA11755.1"/>
    </source>
</evidence>
<dbReference type="AlphaFoldDB" id="A0A224Y4W3"/>
<feature type="domain" description="BPTI/Kunitz inhibitor" evidence="2">
    <location>
        <begin position="74"/>
        <end position="124"/>
    </location>
</feature>
<evidence type="ECO:0000259" key="2">
    <source>
        <dbReference type="PROSITE" id="PS50279"/>
    </source>
</evidence>
<reference evidence="3" key="1">
    <citation type="journal article" date="2017" name="Parasit. Vectors">
        <title>Sialotranscriptomics of Rhipicephalus zambeziensis reveals intricate expression profiles of secretory proteins and suggests tight temporal transcriptional regulation during blood-feeding.</title>
        <authorList>
            <person name="de Castro M.H."/>
            <person name="de Klerk D."/>
            <person name="Pienaar R."/>
            <person name="Rees D.J.G."/>
            <person name="Mans B.J."/>
        </authorList>
    </citation>
    <scope>NUCLEOTIDE SEQUENCE</scope>
    <source>
        <tissue evidence="3">Salivary glands</tissue>
    </source>
</reference>
<dbReference type="PROSITE" id="PS50279">
    <property type="entry name" value="BPTI_KUNITZ_2"/>
    <property type="match status" value="1"/>
</dbReference>
<protein>
    <submittedName>
        <fullName evidence="3">Pancreatic trypsin inhibitor</fullName>
    </submittedName>
</protein>
<proteinExistence type="predicted"/>
<dbReference type="GO" id="GO:0004867">
    <property type="term" value="F:serine-type endopeptidase inhibitor activity"/>
    <property type="evidence" value="ECO:0007669"/>
    <property type="project" value="InterPro"/>
</dbReference>
<feature type="chain" id="PRO_5012240062" evidence="1">
    <location>
        <begin position="21"/>
        <end position="141"/>
    </location>
</feature>